<keyword evidence="1" id="KW-0732">Signal</keyword>
<accession>A0ABM9PD82</accession>
<proteinExistence type="predicted"/>
<evidence type="ECO:0008006" key="4">
    <source>
        <dbReference type="Google" id="ProtNLM"/>
    </source>
</evidence>
<name>A0ABM9PD82_9FLAO</name>
<keyword evidence="3" id="KW-1185">Reference proteome</keyword>
<evidence type="ECO:0000313" key="2">
    <source>
        <dbReference type="EMBL" id="CAL2103487.1"/>
    </source>
</evidence>
<dbReference type="Proteomes" id="UP001497527">
    <property type="component" value="Unassembled WGS sequence"/>
</dbReference>
<feature type="chain" id="PRO_5046962301" description="MORN repeat variant" evidence="1">
    <location>
        <begin position="22"/>
        <end position="183"/>
    </location>
</feature>
<reference evidence="2 3" key="1">
    <citation type="submission" date="2024-05" db="EMBL/GenBank/DDBJ databases">
        <authorList>
            <person name="Duchaud E."/>
        </authorList>
    </citation>
    <scope>NUCLEOTIDE SEQUENCE [LARGE SCALE GENOMIC DNA]</scope>
    <source>
        <strain evidence="2">Ena-SAMPLE-TAB-13-05-2024-13:56:06:370-140308</strain>
    </source>
</reference>
<gene>
    <name evidence="2" type="ORF">T190423A01A_40080</name>
</gene>
<protein>
    <recommendedName>
        <fullName evidence="4">MORN repeat variant</fullName>
    </recommendedName>
</protein>
<feature type="signal peptide" evidence="1">
    <location>
        <begin position="1"/>
        <end position="21"/>
    </location>
</feature>
<dbReference type="EMBL" id="CAXJIO010000013">
    <property type="protein sequence ID" value="CAL2103487.1"/>
    <property type="molecule type" value="Genomic_DNA"/>
</dbReference>
<evidence type="ECO:0000313" key="3">
    <source>
        <dbReference type="Proteomes" id="UP001497527"/>
    </source>
</evidence>
<comment type="caution">
    <text evidence="2">The sequence shown here is derived from an EMBL/GenBank/DDBJ whole genome shotgun (WGS) entry which is preliminary data.</text>
</comment>
<sequence length="183" mass="21809">MKKKAWLLVLITIFFNSYLTAQHSEKINKLISNLKPIDSVSVNKKYRNGDKKEIGNYRVFELNNYEYHLRTGKYFTYYPGNKILAEITYDNFGIALEWKLYDGLGNLLEEFKTISIDTQINNPEKLLTNFDLIDIVREEKKYRFSDKICGWFLFKEGKKLNGKKIEEWKKYYPNGDIKKVKVY</sequence>
<evidence type="ECO:0000256" key="1">
    <source>
        <dbReference type="SAM" id="SignalP"/>
    </source>
</evidence>
<organism evidence="2 3">
    <name type="scientific">Tenacibaculum polynesiense</name>
    <dbReference type="NCBI Taxonomy" id="3137857"/>
    <lineage>
        <taxon>Bacteria</taxon>
        <taxon>Pseudomonadati</taxon>
        <taxon>Bacteroidota</taxon>
        <taxon>Flavobacteriia</taxon>
        <taxon>Flavobacteriales</taxon>
        <taxon>Flavobacteriaceae</taxon>
        <taxon>Tenacibaculum</taxon>
    </lineage>
</organism>
<dbReference type="RefSeq" id="WP_348717693.1">
    <property type="nucleotide sequence ID" value="NZ_CAXJIO010000013.1"/>
</dbReference>